<feature type="signal peptide" evidence="1">
    <location>
        <begin position="1"/>
        <end position="24"/>
    </location>
</feature>
<reference evidence="2 3" key="1">
    <citation type="submission" date="2018-10" db="EMBL/GenBank/DDBJ databases">
        <title>Sequencing the genomes of 1000 actinobacteria strains.</title>
        <authorList>
            <person name="Klenk H.-P."/>
        </authorList>
    </citation>
    <scope>NUCLEOTIDE SEQUENCE [LARGE SCALE GENOMIC DNA]</scope>
    <source>
        <strain evidence="2 3">DSM 45175</strain>
    </source>
</reference>
<dbReference type="AlphaFoldDB" id="A0A495JJE5"/>
<dbReference type="EMBL" id="RBKT01000001">
    <property type="protein sequence ID" value="RKR88514.1"/>
    <property type="molecule type" value="Genomic_DNA"/>
</dbReference>
<organism evidence="2 3">
    <name type="scientific">Micromonospora pisi</name>
    <dbReference type="NCBI Taxonomy" id="589240"/>
    <lineage>
        <taxon>Bacteria</taxon>
        <taxon>Bacillati</taxon>
        <taxon>Actinomycetota</taxon>
        <taxon>Actinomycetes</taxon>
        <taxon>Micromonosporales</taxon>
        <taxon>Micromonosporaceae</taxon>
        <taxon>Micromonospora</taxon>
    </lineage>
</organism>
<sequence>MRIRRSSVTVLVSAALLVPGIAACEPGGAKPVASQGPATSTDAKAALLASTLEIAKGNFSFAISSDSTRGEGVVHLPSRSARMKMTFGAAGSSMAMDMIYIGTDGWAKIEGDGLEAVPGLGLLATGKYHHLDKSRIEGLALLDFDFEDVDPAGAAALTQAVVDVRETTDDVFTGNIDLTKATDASLVGGSIVKDLGPAAAKLPFEAKVDAQGRLTQLTIKVPAAGATAAQELQVSYSDYGAAPAPKAPPADQVVEAPAELYELLK</sequence>
<keyword evidence="1" id="KW-0732">Signal</keyword>
<keyword evidence="3" id="KW-1185">Reference proteome</keyword>
<dbReference type="OrthoDB" id="3359779at2"/>
<evidence type="ECO:0000256" key="1">
    <source>
        <dbReference type="SAM" id="SignalP"/>
    </source>
</evidence>
<evidence type="ECO:0000313" key="3">
    <source>
        <dbReference type="Proteomes" id="UP000277671"/>
    </source>
</evidence>
<evidence type="ECO:0008006" key="4">
    <source>
        <dbReference type="Google" id="ProtNLM"/>
    </source>
</evidence>
<dbReference type="Gene3D" id="2.50.20.20">
    <property type="match status" value="1"/>
</dbReference>
<dbReference type="PROSITE" id="PS51257">
    <property type="entry name" value="PROKAR_LIPOPROTEIN"/>
    <property type="match status" value="1"/>
</dbReference>
<gene>
    <name evidence="2" type="ORF">BDK92_2842</name>
</gene>
<accession>A0A495JJE5</accession>
<name>A0A495JJE5_9ACTN</name>
<feature type="chain" id="PRO_5019768038" description="Lipoprotein LprG" evidence="1">
    <location>
        <begin position="25"/>
        <end position="265"/>
    </location>
</feature>
<proteinExistence type="predicted"/>
<evidence type="ECO:0000313" key="2">
    <source>
        <dbReference type="EMBL" id="RKR88514.1"/>
    </source>
</evidence>
<comment type="caution">
    <text evidence="2">The sequence shown here is derived from an EMBL/GenBank/DDBJ whole genome shotgun (WGS) entry which is preliminary data.</text>
</comment>
<dbReference type="RefSeq" id="WP_121157131.1">
    <property type="nucleotide sequence ID" value="NZ_RBKT01000001.1"/>
</dbReference>
<dbReference type="Proteomes" id="UP000277671">
    <property type="component" value="Unassembled WGS sequence"/>
</dbReference>
<protein>
    <recommendedName>
        <fullName evidence="4">Lipoprotein LprG</fullName>
    </recommendedName>
</protein>